<accession>A0A1R1Q844</accession>
<dbReference type="InterPro" id="IPR051313">
    <property type="entry name" value="Bact_iron-sidero_bind"/>
</dbReference>
<dbReference type="Pfam" id="PF01497">
    <property type="entry name" value="Peripla_BP_2"/>
    <property type="match status" value="1"/>
</dbReference>
<dbReference type="PANTHER" id="PTHR30532">
    <property type="entry name" value="IRON III DICITRATE-BINDING PERIPLASMIC PROTEIN"/>
    <property type="match status" value="1"/>
</dbReference>
<feature type="signal peptide" evidence="7">
    <location>
        <begin position="1"/>
        <end position="20"/>
    </location>
</feature>
<evidence type="ECO:0000259" key="8">
    <source>
        <dbReference type="PROSITE" id="PS50983"/>
    </source>
</evidence>
<dbReference type="Gene3D" id="3.40.50.1980">
    <property type="entry name" value="Nitrogenase molybdenum iron protein domain"/>
    <property type="match status" value="2"/>
</dbReference>
<dbReference type="GO" id="GO:1901678">
    <property type="term" value="P:iron coordination entity transport"/>
    <property type="evidence" value="ECO:0007669"/>
    <property type="project" value="UniProtKB-ARBA"/>
</dbReference>
<proteinExistence type="inferred from homology"/>
<dbReference type="GO" id="GO:0030288">
    <property type="term" value="C:outer membrane-bounded periplasmic space"/>
    <property type="evidence" value="ECO:0007669"/>
    <property type="project" value="TreeGrafter"/>
</dbReference>
<evidence type="ECO:0000256" key="4">
    <source>
        <dbReference type="ARBA" id="ARBA00022729"/>
    </source>
</evidence>
<name>A0A1R1Q844_9BACI</name>
<keyword evidence="3" id="KW-0813">Transport</keyword>
<evidence type="ECO:0000256" key="3">
    <source>
        <dbReference type="ARBA" id="ARBA00022448"/>
    </source>
</evidence>
<evidence type="ECO:0000256" key="1">
    <source>
        <dbReference type="ARBA" id="ARBA00004193"/>
    </source>
</evidence>
<dbReference type="CDD" id="cd01146">
    <property type="entry name" value="FhuD"/>
    <property type="match status" value="1"/>
</dbReference>
<dbReference type="InterPro" id="IPR002491">
    <property type="entry name" value="ABC_transptr_periplasmic_BD"/>
</dbReference>
<organism evidence="9 10">
    <name type="scientific">Bacillus swezeyi</name>
    <dbReference type="NCBI Taxonomy" id="1925020"/>
    <lineage>
        <taxon>Bacteria</taxon>
        <taxon>Bacillati</taxon>
        <taxon>Bacillota</taxon>
        <taxon>Bacilli</taxon>
        <taxon>Bacillales</taxon>
        <taxon>Bacillaceae</taxon>
        <taxon>Bacillus</taxon>
    </lineage>
</organism>
<dbReference type="PANTHER" id="PTHR30532:SF21">
    <property type="entry name" value="SIDEROPHORE-BINDING LIPOPROTEIN YFIY-RELATED"/>
    <property type="match status" value="1"/>
</dbReference>
<keyword evidence="10" id="KW-1185">Reference proteome</keyword>
<reference evidence="9 10" key="1">
    <citation type="submission" date="2017-01" db="EMBL/GenBank/DDBJ databases">
        <title>Bacillus phylogenomics.</title>
        <authorList>
            <person name="Dunlap C."/>
        </authorList>
    </citation>
    <scope>NUCLEOTIDE SEQUENCE [LARGE SCALE GENOMIC DNA]</scope>
    <source>
        <strain evidence="9 10">NRRL B-41282</strain>
    </source>
</reference>
<evidence type="ECO:0000256" key="5">
    <source>
        <dbReference type="ARBA" id="ARBA00023139"/>
    </source>
</evidence>
<dbReference type="AlphaFoldDB" id="A0A1R1Q844"/>
<dbReference type="RefSeq" id="WP_076760744.1">
    <property type="nucleotide sequence ID" value="NZ_JARMMH010000011.1"/>
</dbReference>
<keyword evidence="5" id="KW-0564">Palmitate</keyword>
<keyword evidence="6" id="KW-0449">Lipoprotein</keyword>
<comment type="subcellular location">
    <subcellularLocation>
        <location evidence="1">Cell membrane</location>
        <topology evidence="1">Lipid-anchor</topology>
    </subcellularLocation>
</comment>
<evidence type="ECO:0000256" key="7">
    <source>
        <dbReference type="SAM" id="SignalP"/>
    </source>
</evidence>
<evidence type="ECO:0000256" key="6">
    <source>
        <dbReference type="ARBA" id="ARBA00023288"/>
    </source>
</evidence>
<feature type="domain" description="Fe/B12 periplasmic-binding" evidence="8">
    <location>
        <begin position="56"/>
        <end position="325"/>
    </location>
</feature>
<keyword evidence="4 7" id="KW-0732">Signal</keyword>
<feature type="chain" id="PRO_5043149194" evidence="7">
    <location>
        <begin position="21"/>
        <end position="325"/>
    </location>
</feature>
<dbReference type="FunFam" id="3.40.50.1980:FF:000003">
    <property type="entry name" value="Iron ABC transporter substrate-binding protein"/>
    <property type="match status" value="1"/>
</dbReference>
<gene>
    <name evidence="9" type="ORF">BW143_21290</name>
</gene>
<comment type="caution">
    <text evidence="9">The sequence shown here is derived from an EMBL/GenBank/DDBJ whole genome shotgun (WGS) entry which is preliminary data.</text>
</comment>
<accession>A0A1R1RZW4</accession>
<evidence type="ECO:0000313" key="9">
    <source>
        <dbReference type="EMBL" id="OMH98730.1"/>
    </source>
</evidence>
<dbReference type="EMBL" id="MTJL01000052">
    <property type="protein sequence ID" value="OMH98730.1"/>
    <property type="molecule type" value="Genomic_DNA"/>
</dbReference>
<evidence type="ECO:0000313" key="10">
    <source>
        <dbReference type="Proteomes" id="UP000187367"/>
    </source>
</evidence>
<dbReference type="FunFam" id="3.40.50.1980:FF:000018">
    <property type="entry name" value="Iron(III) dicitrate-binding periplasmic protein"/>
    <property type="match status" value="1"/>
</dbReference>
<comment type="similarity">
    <text evidence="2">Belongs to the bacterial solute-binding protein 8 family.</text>
</comment>
<dbReference type="PROSITE" id="PS51257">
    <property type="entry name" value="PROKAR_LIPOPROTEIN"/>
    <property type="match status" value="1"/>
</dbReference>
<dbReference type="PROSITE" id="PS50983">
    <property type="entry name" value="FE_B12_PBP"/>
    <property type="match status" value="1"/>
</dbReference>
<dbReference type="GO" id="GO:0005886">
    <property type="term" value="C:plasma membrane"/>
    <property type="evidence" value="ECO:0007669"/>
    <property type="project" value="UniProtKB-SubCell"/>
</dbReference>
<evidence type="ECO:0000256" key="2">
    <source>
        <dbReference type="ARBA" id="ARBA00008814"/>
    </source>
</evidence>
<sequence>MKKWSMAGFIALLAISILTACSGGKENTSDSEGNKDTITVKHAMGTEDQAPADPKRVVVLTNEGTEALLELGIKPVGAVKSWTGDPWYHHIKDEMKDVKEIGLEGEPNIEAIAELKPDLIIGNKMRHEKIYDKLEKIAPTVFSETLRGEWKDNFSLYAKAVNKEEKGKEILEDFDKKVGDLSDKLGDQKEKRVSVVRFMAGQSRIYYKDSFSGIILQQLGFKYPEKQDKLFEKQDDKFAFMTENKESIPEMDGDVLFYFTYKPSESKKDAETWQNDWTSDPLWKKLIAVKSGNAHEVDDAIWTTAGGVKAAYLFLDDIEKYFLKS</sequence>
<dbReference type="OrthoDB" id="9793175at2"/>
<protein>
    <submittedName>
        <fullName evidence="9">Iron siderophore-binding protein</fullName>
    </submittedName>
</protein>
<dbReference type="Proteomes" id="UP000187367">
    <property type="component" value="Unassembled WGS sequence"/>
</dbReference>
<dbReference type="SUPFAM" id="SSF53807">
    <property type="entry name" value="Helical backbone' metal receptor"/>
    <property type="match status" value="1"/>
</dbReference>